<gene>
    <name evidence="7" type="ORF">LMG7974_00831</name>
</gene>
<evidence type="ECO:0000256" key="4">
    <source>
        <dbReference type="ARBA" id="ARBA00023014"/>
    </source>
</evidence>
<feature type="compositionally biased region" description="Basic and acidic residues" evidence="5">
    <location>
        <begin position="215"/>
        <end position="225"/>
    </location>
</feature>
<dbReference type="CDD" id="cd10554">
    <property type="entry name" value="HycB_like"/>
    <property type="match status" value="1"/>
</dbReference>
<dbReference type="PANTHER" id="PTHR42859:SF16">
    <property type="entry name" value="FORMATE HYDROGENLYASE SUBUNIT 2-RELATED"/>
    <property type="match status" value="1"/>
</dbReference>
<sequence length="285" mass="30985">MAKKHRFVICNPELCIGCKACEKACVKSAYARGRLNKTRLNVLALETGKMPNQCRQCDDSPCANVCPTSALIFSKDSYIEFRESICIGCKLCSIACPYGAIHMNAESIPSIKVDEDDYKVGCAKGRKSVAMKCDLCAGREGVQACIDSCPKGALLLIDPINENHVYGKKLKGDQSRFIANVLGREYVEPTKEPETTKTEPKEQVSEQAPTSEAKTQAKTETKEQTPDAQSKTQTDAPTSEPKTTQATQSEETPVKTQAQTAKPEPEVKAKDAKKGKASQNTGKEA</sequence>
<dbReference type="EMBL" id="CAJHOF010000006">
    <property type="protein sequence ID" value="CAD7288097.1"/>
    <property type="molecule type" value="Genomic_DNA"/>
</dbReference>
<feature type="domain" description="4Fe-4S ferredoxin-type" evidence="6">
    <location>
        <begin position="77"/>
        <end position="106"/>
    </location>
</feature>
<feature type="region of interest" description="Disordered" evidence="5">
    <location>
        <begin position="188"/>
        <end position="285"/>
    </location>
</feature>
<evidence type="ECO:0000256" key="5">
    <source>
        <dbReference type="SAM" id="MobiDB-lite"/>
    </source>
</evidence>
<feature type="domain" description="4Fe-4S ferredoxin-type" evidence="6">
    <location>
        <begin position="5"/>
        <end position="35"/>
    </location>
</feature>
<organism evidence="7 8">
    <name type="scientific">Campylobacter majalis</name>
    <dbReference type="NCBI Taxonomy" id="2790656"/>
    <lineage>
        <taxon>Bacteria</taxon>
        <taxon>Pseudomonadati</taxon>
        <taxon>Campylobacterota</taxon>
        <taxon>Epsilonproteobacteria</taxon>
        <taxon>Campylobacterales</taxon>
        <taxon>Campylobacteraceae</taxon>
        <taxon>Campylobacter</taxon>
    </lineage>
</organism>
<dbReference type="PROSITE" id="PS00198">
    <property type="entry name" value="4FE4S_FER_1"/>
    <property type="match status" value="1"/>
</dbReference>
<name>A0ABM8Q5B3_9BACT</name>
<evidence type="ECO:0000256" key="3">
    <source>
        <dbReference type="ARBA" id="ARBA00023004"/>
    </source>
</evidence>
<evidence type="ECO:0000256" key="1">
    <source>
        <dbReference type="ARBA" id="ARBA00022485"/>
    </source>
</evidence>
<reference evidence="7 8" key="1">
    <citation type="submission" date="2020-11" db="EMBL/GenBank/DDBJ databases">
        <authorList>
            <person name="Peeters C."/>
        </authorList>
    </citation>
    <scope>NUCLEOTIDE SEQUENCE [LARGE SCALE GENOMIC DNA]</scope>
    <source>
        <strain evidence="7 8">LMG 7974</strain>
    </source>
</reference>
<dbReference type="Pfam" id="PF12800">
    <property type="entry name" value="Fer4_4"/>
    <property type="match status" value="1"/>
</dbReference>
<keyword evidence="4" id="KW-0411">Iron-sulfur</keyword>
<evidence type="ECO:0000256" key="2">
    <source>
        <dbReference type="ARBA" id="ARBA00022723"/>
    </source>
</evidence>
<protein>
    <recommendedName>
        <fullName evidence="6">4Fe-4S ferredoxin-type domain-containing protein</fullName>
    </recommendedName>
</protein>
<proteinExistence type="predicted"/>
<accession>A0ABM8Q5B3</accession>
<feature type="domain" description="4Fe-4S ferredoxin-type" evidence="6">
    <location>
        <begin position="45"/>
        <end position="76"/>
    </location>
</feature>
<dbReference type="Gene3D" id="3.30.70.20">
    <property type="match status" value="2"/>
</dbReference>
<feature type="compositionally biased region" description="Polar residues" evidence="5">
    <location>
        <begin position="226"/>
        <end position="260"/>
    </location>
</feature>
<dbReference type="PANTHER" id="PTHR42859">
    <property type="entry name" value="OXIDOREDUCTASE"/>
    <property type="match status" value="1"/>
</dbReference>
<comment type="caution">
    <text evidence="7">The sequence shown here is derived from an EMBL/GenBank/DDBJ whole genome shotgun (WGS) entry which is preliminary data.</text>
</comment>
<evidence type="ECO:0000313" key="8">
    <source>
        <dbReference type="Proteomes" id="UP000789803"/>
    </source>
</evidence>
<keyword evidence="1" id="KW-0004">4Fe-4S</keyword>
<evidence type="ECO:0000313" key="7">
    <source>
        <dbReference type="EMBL" id="CAD7288097.1"/>
    </source>
</evidence>
<dbReference type="RefSeq" id="WP_229932640.1">
    <property type="nucleotide sequence ID" value="NZ_CAJHOF010000006.1"/>
</dbReference>
<dbReference type="Pfam" id="PF13247">
    <property type="entry name" value="Fer4_11"/>
    <property type="match status" value="1"/>
</dbReference>
<evidence type="ECO:0000259" key="6">
    <source>
        <dbReference type="PROSITE" id="PS51379"/>
    </source>
</evidence>
<dbReference type="InterPro" id="IPR017896">
    <property type="entry name" value="4Fe4S_Fe-S-bd"/>
</dbReference>
<dbReference type="InterPro" id="IPR017900">
    <property type="entry name" value="4Fe4S_Fe_S_CS"/>
</dbReference>
<dbReference type="Proteomes" id="UP000789803">
    <property type="component" value="Unassembled WGS sequence"/>
</dbReference>
<keyword evidence="8" id="KW-1185">Reference proteome</keyword>
<keyword evidence="3" id="KW-0408">Iron</keyword>
<feature type="compositionally biased region" description="Basic and acidic residues" evidence="5">
    <location>
        <begin position="263"/>
        <end position="274"/>
    </location>
</feature>
<dbReference type="PROSITE" id="PS51379">
    <property type="entry name" value="4FE4S_FER_2"/>
    <property type="match status" value="3"/>
</dbReference>
<dbReference type="SUPFAM" id="SSF54862">
    <property type="entry name" value="4Fe-4S ferredoxins"/>
    <property type="match status" value="1"/>
</dbReference>
<keyword evidence="2" id="KW-0479">Metal-binding</keyword>
<feature type="compositionally biased region" description="Basic and acidic residues" evidence="5">
    <location>
        <begin position="188"/>
        <end position="204"/>
    </location>
</feature>
<dbReference type="InterPro" id="IPR050294">
    <property type="entry name" value="RnfB_subfamily"/>
</dbReference>